<dbReference type="AlphaFoldDB" id="A0A0A9XG38"/>
<feature type="region of interest" description="Disordered" evidence="1">
    <location>
        <begin position="63"/>
        <end position="139"/>
    </location>
</feature>
<evidence type="ECO:0000313" key="2">
    <source>
        <dbReference type="EMBL" id="JAG18591.1"/>
    </source>
</evidence>
<dbReference type="EMBL" id="GBHO01025013">
    <property type="protein sequence ID" value="JAG18591.1"/>
    <property type="molecule type" value="Transcribed_RNA"/>
</dbReference>
<organism evidence="2">
    <name type="scientific">Lygus hesperus</name>
    <name type="common">Western plant bug</name>
    <dbReference type="NCBI Taxonomy" id="30085"/>
    <lineage>
        <taxon>Eukaryota</taxon>
        <taxon>Metazoa</taxon>
        <taxon>Ecdysozoa</taxon>
        <taxon>Arthropoda</taxon>
        <taxon>Hexapoda</taxon>
        <taxon>Insecta</taxon>
        <taxon>Pterygota</taxon>
        <taxon>Neoptera</taxon>
        <taxon>Paraneoptera</taxon>
        <taxon>Hemiptera</taxon>
        <taxon>Heteroptera</taxon>
        <taxon>Panheteroptera</taxon>
        <taxon>Cimicomorpha</taxon>
        <taxon>Miridae</taxon>
        <taxon>Mirini</taxon>
        <taxon>Lygus</taxon>
    </lineage>
</organism>
<accession>A0A0A9XG38</accession>
<evidence type="ECO:0000256" key="1">
    <source>
        <dbReference type="SAM" id="MobiDB-lite"/>
    </source>
</evidence>
<reference evidence="2" key="2">
    <citation type="submission" date="2014-07" db="EMBL/GenBank/DDBJ databases">
        <authorList>
            <person name="Hull J."/>
        </authorList>
    </citation>
    <scope>NUCLEOTIDE SEQUENCE</scope>
</reference>
<sequence length="139" mass="15433">MYTTISSGENFYSGSRGQGPELTIQHFLSQASHFFNIDAMLPIIPPPADDPLEEEHLAPLDVDLQDNRMGQHFGPHQEPYASPSLPILYRAAAQSGRRRGERPPSQQRRHGRARGSRASVPNQPPQENNISGNPTQRGQ</sequence>
<protein>
    <submittedName>
        <fullName evidence="2">Uncharacterized protein</fullName>
    </submittedName>
</protein>
<feature type="compositionally biased region" description="Polar residues" evidence="1">
    <location>
        <begin position="119"/>
        <end position="139"/>
    </location>
</feature>
<feature type="non-terminal residue" evidence="2">
    <location>
        <position position="139"/>
    </location>
</feature>
<reference evidence="2" key="1">
    <citation type="journal article" date="2014" name="PLoS ONE">
        <title>Transcriptome-Based Identification of ABC Transporters in the Western Tarnished Plant Bug Lygus hesperus.</title>
        <authorList>
            <person name="Hull J.J."/>
            <person name="Chaney K."/>
            <person name="Geib S.M."/>
            <person name="Fabrick J.A."/>
            <person name="Brent C.S."/>
            <person name="Walsh D."/>
            <person name="Lavine L.C."/>
        </authorList>
    </citation>
    <scope>NUCLEOTIDE SEQUENCE</scope>
</reference>
<proteinExistence type="predicted"/>
<gene>
    <name evidence="2" type="ORF">CM83_55336</name>
</gene>
<name>A0A0A9XG38_LYGHE</name>